<dbReference type="GO" id="GO:0006508">
    <property type="term" value="P:proteolysis"/>
    <property type="evidence" value="ECO:0007669"/>
    <property type="project" value="InterPro"/>
</dbReference>
<dbReference type="OMA" id="DISICNG"/>
<dbReference type="InterPro" id="IPR033116">
    <property type="entry name" value="TRYPSIN_SER"/>
</dbReference>
<proteinExistence type="inferred from homology"/>
<organism evidence="4 5">
    <name type="scientific">Python bivittatus</name>
    <name type="common">Burmese python</name>
    <name type="synonym">Python molurus bivittatus</name>
    <dbReference type="NCBI Taxonomy" id="176946"/>
    <lineage>
        <taxon>Eukaryota</taxon>
        <taxon>Metazoa</taxon>
        <taxon>Chordata</taxon>
        <taxon>Craniata</taxon>
        <taxon>Vertebrata</taxon>
        <taxon>Euteleostomi</taxon>
        <taxon>Lepidosauria</taxon>
        <taxon>Squamata</taxon>
        <taxon>Bifurcata</taxon>
        <taxon>Unidentata</taxon>
        <taxon>Episquamata</taxon>
        <taxon>Toxicofera</taxon>
        <taxon>Serpentes</taxon>
        <taxon>Henophidia</taxon>
        <taxon>Pythonidae</taxon>
        <taxon>Python</taxon>
    </lineage>
</organism>
<feature type="domain" description="Peptidase S1" evidence="3">
    <location>
        <begin position="1"/>
        <end position="127"/>
    </location>
</feature>
<keyword evidence="1" id="KW-1015">Disulfide bond</keyword>
<evidence type="ECO:0000313" key="5">
    <source>
        <dbReference type="RefSeq" id="XP_025027099.1"/>
    </source>
</evidence>
<protein>
    <submittedName>
        <fullName evidence="5">Granzyme A-like</fullName>
    </submittedName>
</protein>
<evidence type="ECO:0000313" key="4">
    <source>
        <dbReference type="Proteomes" id="UP000695026"/>
    </source>
</evidence>
<dbReference type="InterPro" id="IPR009003">
    <property type="entry name" value="Peptidase_S1_PA"/>
</dbReference>
<name>A0A9F5ILI9_PYTBI</name>
<dbReference type="PANTHER" id="PTHR24276">
    <property type="entry name" value="POLYSERASE-RELATED"/>
    <property type="match status" value="1"/>
</dbReference>
<dbReference type="OrthoDB" id="6755574at2759"/>
<dbReference type="GeneID" id="112541519"/>
<evidence type="ECO:0000259" key="3">
    <source>
        <dbReference type="PROSITE" id="PS50240"/>
    </source>
</evidence>
<dbReference type="Proteomes" id="UP000695026">
    <property type="component" value="Unplaced"/>
</dbReference>
<keyword evidence="4" id="KW-1185">Reference proteome</keyword>
<dbReference type="Gene3D" id="2.40.10.10">
    <property type="entry name" value="Trypsin-like serine proteases"/>
    <property type="match status" value="1"/>
</dbReference>
<dbReference type="KEGG" id="pbi:112541519"/>
<sequence length="133" mass="14826">MKTIPLPDPTNDIKVGTPCTVTGWGTISKRRRFMTLHEANVTILDRNICNDKKHYNSHPFLTTKMVCAGEKKRGKDSCVGDSGGPLICSGEQRGIISYVKKCDNPQYPGIYTQLTKTYISWIKTITDGNSQTE</sequence>
<dbReference type="InterPro" id="IPR001254">
    <property type="entry name" value="Trypsin_dom"/>
</dbReference>
<evidence type="ECO:0000256" key="1">
    <source>
        <dbReference type="ARBA" id="ARBA00023157"/>
    </source>
</evidence>
<dbReference type="CDD" id="cd00190">
    <property type="entry name" value="Tryp_SPc"/>
    <property type="match status" value="1"/>
</dbReference>
<gene>
    <name evidence="5" type="primary">LOC112541519</name>
</gene>
<dbReference type="SMART" id="SM00020">
    <property type="entry name" value="Tryp_SPc"/>
    <property type="match status" value="1"/>
</dbReference>
<dbReference type="GO" id="GO:0004252">
    <property type="term" value="F:serine-type endopeptidase activity"/>
    <property type="evidence" value="ECO:0007669"/>
    <property type="project" value="InterPro"/>
</dbReference>
<dbReference type="SUPFAM" id="SSF50494">
    <property type="entry name" value="Trypsin-like serine proteases"/>
    <property type="match status" value="1"/>
</dbReference>
<dbReference type="Pfam" id="PF00089">
    <property type="entry name" value="Trypsin"/>
    <property type="match status" value="1"/>
</dbReference>
<dbReference type="InterPro" id="IPR043504">
    <property type="entry name" value="Peptidase_S1_PA_chymotrypsin"/>
</dbReference>
<dbReference type="PANTHER" id="PTHR24276:SF98">
    <property type="entry name" value="FI18310P1-RELATED"/>
    <property type="match status" value="1"/>
</dbReference>
<dbReference type="PROSITE" id="PS00135">
    <property type="entry name" value="TRYPSIN_SER"/>
    <property type="match status" value="1"/>
</dbReference>
<dbReference type="AlphaFoldDB" id="A0A9F5ILI9"/>
<dbReference type="FunFam" id="2.40.10.10:FF:000002">
    <property type="entry name" value="Transmembrane protease serine"/>
    <property type="match status" value="1"/>
</dbReference>
<evidence type="ECO:0000256" key="2">
    <source>
        <dbReference type="ARBA" id="ARBA00024195"/>
    </source>
</evidence>
<reference evidence="5" key="1">
    <citation type="submission" date="2025-08" db="UniProtKB">
        <authorList>
            <consortium name="RefSeq"/>
        </authorList>
    </citation>
    <scope>IDENTIFICATION</scope>
    <source>
        <tissue evidence="5">Liver</tissue>
    </source>
</reference>
<dbReference type="InterPro" id="IPR050430">
    <property type="entry name" value="Peptidase_S1"/>
</dbReference>
<comment type="similarity">
    <text evidence="2">Belongs to the peptidase S1 family. CLIP subfamily.</text>
</comment>
<dbReference type="RefSeq" id="XP_025027099.1">
    <property type="nucleotide sequence ID" value="XM_025171331.1"/>
</dbReference>
<accession>A0A9F5ILI9</accession>
<dbReference type="PROSITE" id="PS50240">
    <property type="entry name" value="TRYPSIN_DOM"/>
    <property type="match status" value="1"/>
</dbReference>